<comment type="caution">
    <text evidence="7">The sequence shown here is derived from an EMBL/GenBank/DDBJ whole genome shotgun (WGS) entry which is preliminary data.</text>
</comment>
<evidence type="ECO:0000313" key="7">
    <source>
        <dbReference type="EMBL" id="KAH3833987.1"/>
    </source>
</evidence>
<protein>
    <recommendedName>
        <fullName evidence="6">GRF-type domain-containing protein</fullName>
    </recommendedName>
</protein>
<feature type="domain" description="GRF-type" evidence="6">
    <location>
        <begin position="136"/>
        <end position="175"/>
    </location>
</feature>
<proteinExistence type="predicted"/>
<keyword evidence="3" id="KW-0862">Zinc</keyword>
<gene>
    <name evidence="7" type="ORF">DPMN_107305</name>
</gene>
<reference evidence="7" key="1">
    <citation type="journal article" date="2019" name="bioRxiv">
        <title>The Genome of the Zebra Mussel, Dreissena polymorpha: A Resource for Invasive Species Research.</title>
        <authorList>
            <person name="McCartney M.A."/>
            <person name="Auch B."/>
            <person name="Kono T."/>
            <person name="Mallez S."/>
            <person name="Zhang Y."/>
            <person name="Obille A."/>
            <person name="Becker A."/>
            <person name="Abrahante J.E."/>
            <person name="Garbe J."/>
            <person name="Badalamenti J.P."/>
            <person name="Herman A."/>
            <person name="Mangelson H."/>
            <person name="Liachko I."/>
            <person name="Sullivan S."/>
            <person name="Sone E.D."/>
            <person name="Koren S."/>
            <person name="Silverstein K.A.T."/>
            <person name="Beckman K.B."/>
            <person name="Gohl D.M."/>
        </authorList>
    </citation>
    <scope>NUCLEOTIDE SEQUENCE</scope>
    <source>
        <strain evidence="7">Duluth1</strain>
        <tissue evidence="7">Whole animal</tissue>
    </source>
</reference>
<evidence type="ECO:0000256" key="4">
    <source>
        <dbReference type="PROSITE-ProRule" id="PRU01343"/>
    </source>
</evidence>
<dbReference type="Proteomes" id="UP000828390">
    <property type="component" value="Unassembled WGS sequence"/>
</dbReference>
<keyword evidence="8" id="KW-1185">Reference proteome</keyword>
<dbReference type="AlphaFoldDB" id="A0A9D4QKW9"/>
<evidence type="ECO:0000256" key="5">
    <source>
        <dbReference type="SAM" id="MobiDB-lite"/>
    </source>
</evidence>
<reference evidence="7" key="2">
    <citation type="submission" date="2020-11" db="EMBL/GenBank/DDBJ databases">
        <authorList>
            <person name="McCartney M.A."/>
            <person name="Auch B."/>
            <person name="Kono T."/>
            <person name="Mallez S."/>
            <person name="Becker A."/>
            <person name="Gohl D.M."/>
            <person name="Silverstein K.A.T."/>
            <person name="Koren S."/>
            <person name="Bechman K.B."/>
            <person name="Herman A."/>
            <person name="Abrahante J.E."/>
            <person name="Garbe J."/>
        </authorList>
    </citation>
    <scope>NUCLEOTIDE SEQUENCE</scope>
    <source>
        <strain evidence="7">Duluth1</strain>
        <tissue evidence="7">Whole animal</tissue>
    </source>
</reference>
<dbReference type="PROSITE" id="PS51999">
    <property type="entry name" value="ZF_GRF"/>
    <property type="match status" value="1"/>
</dbReference>
<dbReference type="Pfam" id="PF06839">
    <property type="entry name" value="Zn_ribbon_GRF"/>
    <property type="match status" value="1"/>
</dbReference>
<evidence type="ECO:0000256" key="2">
    <source>
        <dbReference type="ARBA" id="ARBA00022771"/>
    </source>
</evidence>
<organism evidence="7 8">
    <name type="scientific">Dreissena polymorpha</name>
    <name type="common">Zebra mussel</name>
    <name type="synonym">Mytilus polymorpha</name>
    <dbReference type="NCBI Taxonomy" id="45954"/>
    <lineage>
        <taxon>Eukaryota</taxon>
        <taxon>Metazoa</taxon>
        <taxon>Spiralia</taxon>
        <taxon>Lophotrochozoa</taxon>
        <taxon>Mollusca</taxon>
        <taxon>Bivalvia</taxon>
        <taxon>Autobranchia</taxon>
        <taxon>Heteroconchia</taxon>
        <taxon>Euheterodonta</taxon>
        <taxon>Imparidentia</taxon>
        <taxon>Neoheterodontei</taxon>
        <taxon>Myida</taxon>
        <taxon>Dreissenoidea</taxon>
        <taxon>Dreissenidae</taxon>
        <taxon>Dreissena</taxon>
    </lineage>
</organism>
<evidence type="ECO:0000259" key="6">
    <source>
        <dbReference type="PROSITE" id="PS51999"/>
    </source>
</evidence>
<sequence length="175" mass="19138">MPTSLSCSACLNAKTSRKSSCSSSSASGQSGNVSTCALLSSNVQNVHKVNKRKSSDTYSSEVKTKVPKLESDVGEARVIYPHNLNQLQTSHQNQALVLEPPQPNSQNKSGVNGKSTAAEKTSNPQKLESDCKIPSCPTHQKKCSMKEVRKEGQNKGRWFFTCNVRTCNFFKVCKH</sequence>
<dbReference type="EMBL" id="JAIWYP010000004">
    <property type="protein sequence ID" value="KAH3833987.1"/>
    <property type="molecule type" value="Genomic_DNA"/>
</dbReference>
<accession>A0A9D4QKW9</accession>
<feature type="region of interest" description="Disordered" evidence="5">
    <location>
        <begin position="98"/>
        <end position="130"/>
    </location>
</feature>
<keyword evidence="1" id="KW-0479">Metal-binding</keyword>
<feature type="compositionally biased region" description="Polar residues" evidence="5">
    <location>
        <begin position="104"/>
        <end position="126"/>
    </location>
</feature>
<evidence type="ECO:0000313" key="8">
    <source>
        <dbReference type="Proteomes" id="UP000828390"/>
    </source>
</evidence>
<evidence type="ECO:0000256" key="3">
    <source>
        <dbReference type="ARBA" id="ARBA00022833"/>
    </source>
</evidence>
<dbReference type="GO" id="GO:0008270">
    <property type="term" value="F:zinc ion binding"/>
    <property type="evidence" value="ECO:0007669"/>
    <property type="project" value="UniProtKB-KW"/>
</dbReference>
<name>A0A9D4QKW9_DREPO</name>
<keyword evidence="2 4" id="KW-0863">Zinc-finger</keyword>
<dbReference type="InterPro" id="IPR010666">
    <property type="entry name" value="Znf_GRF"/>
</dbReference>
<evidence type="ECO:0000256" key="1">
    <source>
        <dbReference type="ARBA" id="ARBA00022723"/>
    </source>
</evidence>